<dbReference type="InterPro" id="IPR027065">
    <property type="entry name" value="Lon_Prtase"/>
</dbReference>
<evidence type="ECO:0000313" key="2">
    <source>
        <dbReference type="EMBL" id="MPM84854.1"/>
    </source>
</evidence>
<keyword evidence="2" id="KW-0378">Hydrolase</keyword>
<organism evidence="2">
    <name type="scientific">bioreactor metagenome</name>
    <dbReference type="NCBI Taxonomy" id="1076179"/>
    <lineage>
        <taxon>unclassified sequences</taxon>
        <taxon>metagenomes</taxon>
        <taxon>ecological metagenomes</taxon>
    </lineage>
</organism>
<dbReference type="InterPro" id="IPR008269">
    <property type="entry name" value="Lon_proteolytic"/>
</dbReference>
<proteinExistence type="predicted"/>
<sequence>MTGKISIHGLVKPVGGVNAKVQAAKKAGATKVLIPKDNWQESFLEIEGIKVIPVSSIKEVIEEAIITEQVFHITVENIEKKLDILSATSLDA</sequence>
<protein>
    <submittedName>
        <fullName evidence="2">Lon protease 2</fullName>
        <ecNumber evidence="2">3.4.21.53</ecNumber>
    </submittedName>
</protein>
<dbReference type="AlphaFoldDB" id="A0A645D689"/>
<keyword evidence="2" id="KW-0645">Protease</keyword>
<gene>
    <name evidence="2" type="primary">lon2_15</name>
    <name evidence="2" type="ORF">SDC9_131930</name>
</gene>
<dbReference type="InterPro" id="IPR014721">
    <property type="entry name" value="Ribsml_uS5_D2-typ_fold_subgr"/>
</dbReference>
<dbReference type="GO" id="GO:0030163">
    <property type="term" value="P:protein catabolic process"/>
    <property type="evidence" value="ECO:0007669"/>
    <property type="project" value="InterPro"/>
</dbReference>
<dbReference type="Gene3D" id="3.30.230.10">
    <property type="match status" value="1"/>
</dbReference>
<comment type="caution">
    <text evidence="2">The sequence shown here is derived from an EMBL/GenBank/DDBJ whole genome shotgun (WGS) entry which is preliminary data.</text>
</comment>
<accession>A0A645D689</accession>
<name>A0A645D689_9ZZZZ</name>
<dbReference type="GO" id="GO:0005524">
    <property type="term" value="F:ATP binding"/>
    <property type="evidence" value="ECO:0007669"/>
    <property type="project" value="InterPro"/>
</dbReference>
<dbReference type="PROSITE" id="PS51786">
    <property type="entry name" value="LON_PROTEOLYTIC"/>
    <property type="match status" value="1"/>
</dbReference>
<dbReference type="EC" id="3.4.21.53" evidence="2"/>
<dbReference type="PRINTS" id="PR00830">
    <property type="entry name" value="ENDOLAPTASE"/>
</dbReference>
<dbReference type="SUPFAM" id="SSF54211">
    <property type="entry name" value="Ribosomal protein S5 domain 2-like"/>
    <property type="match status" value="1"/>
</dbReference>
<evidence type="ECO:0000259" key="1">
    <source>
        <dbReference type="PROSITE" id="PS51786"/>
    </source>
</evidence>
<dbReference type="GO" id="GO:0004252">
    <property type="term" value="F:serine-type endopeptidase activity"/>
    <property type="evidence" value="ECO:0007669"/>
    <property type="project" value="UniProtKB-EC"/>
</dbReference>
<dbReference type="Pfam" id="PF05362">
    <property type="entry name" value="Lon_C"/>
    <property type="match status" value="1"/>
</dbReference>
<dbReference type="InterPro" id="IPR020568">
    <property type="entry name" value="Ribosomal_Su5_D2-typ_SF"/>
</dbReference>
<dbReference type="GO" id="GO:0006508">
    <property type="term" value="P:proteolysis"/>
    <property type="evidence" value="ECO:0007669"/>
    <property type="project" value="UniProtKB-KW"/>
</dbReference>
<reference evidence="2" key="1">
    <citation type="submission" date="2019-08" db="EMBL/GenBank/DDBJ databases">
        <authorList>
            <person name="Kucharzyk K."/>
            <person name="Murdoch R.W."/>
            <person name="Higgins S."/>
            <person name="Loffler F."/>
        </authorList>
    </citation>
    <scope>NUCLEOTIDE SEQUENCE</scope>
</reference>
<dbReference type="EMBL" id="VSSQ01033310">
    <property type="protein sequence ID" value="MPM84854.1"/>
    <property type="molecule type" value="Genomic_DNA"/>
</dbReference>
<feature type="domain" description="Lon proteolytic" evidence="1">
    <location>
        <begin position="1"/>
        <end position="67"/>
    </location>
</feature>
<dbReference type="PANTHER" id="PTHR10046">
    <property type="entry name" value="ATP DEPENDENT LON PROTEASE FAMILY MEMBER"/>
    <property type="match status" value="1"/>
</dbReference>
<dbReference type="GO" id="GO:0004176">
    <property type="term" value="F:ATP-dependent peptidase activity"/>
    <property type="evidence" value="ECO:0007669"/>
    <property type="project" value="InterPro"/>
</dbReference>